<keyword evidence="4" id="KW-0378">Hydrolase</keyword>
<dbReference type="CDD" id="cd00081">
    <property type="entry name" value="Hint"/>
    <property type="match status" value="1"/>
</dbReference>
<dbReference type="InterPro" id="IPR026834">
    <property type="entry name" value="LHH"/>
</dbReference>
<feature type="domain" description="Hint" evidence="3">
    <location>
        <begin position="402"/>
        <end position="494"/>
    </location>
</feature>
<sequence length="775" mass="87943">MSDFCIEEESTQAKAKIATDAIENIIETMMRAENYINYAISLINEDEELSNLNFPSQRAFYDKLREDKDKLSRFGKICSQYDDEVDKPFTKDYEKLVAQISDIKSEEIIVPNNIGATEVEYYKDERNGGRDWKSRVKLKDTISFEDVLSYGDIGELMKKNYEQYCISLEGKEGNEKGEDVPPKFEDYLNELIHQGEFDYKIVEPWQEYVSLAIDCIPVIGDGKAIIEAALGQEFFTGRELSSLERGLCLISIIPFFGDGAKIFGKGAKELTEVGLKRGIRFNSKVFGTELLKNVAIISGTTTLSSIGINPLVCMVLYSGGKGAKGAINLIQSTDLFKNFELPKRNFLNTIKFKSNKVMEYLQDSKLINGEYHITLKEKINGVVGIILKESDLTPLERFGCSIGCFTEETLVLTEKGFKRIKEISESDRVLSQNEATGEQSYQVAKLIRKKSKEIVSVKIKGQIINATIEHPFMTDQGWVKAGELHEGSKVLNSRKEYEVVESIEYKGYNEIEVYNLIVENYHTFFITELGLKVHNIDCKNATLGQIFKQVGDNISDTKIKGDFEDVIKKLDDIAERNNIEEYIKNFDSRFRGLDPNNLDEIKKIISDASKDIDNHSSSLFKGTEGVSKANSKLSGKEVDLEWLSDNYKAVEIEGTVKVNGEIRDISRRVYQTEIDWDYIPNDHLAKGLTNKELALKGKSPYAIDKNGIEAKIELHHLTQVEAGSMVEIVATTHDEYTKILHGLVEKGGSFRNNSILDKQYSNFLKKYWRWRAKNL</sequence>
<dbReference type="EMBL" id="CACRTV010000007">
    <property type="protein sequence ID" value="VYT63077.1"/>
    <property type="molecule type" value="Genomic_DNA"/>
</dbReference>
<dbReference type="AlphaFoldDB" id="A0A6N2YA42"/>
<evidence type="ECO:0000256" key="1">
    <source>
        <dbReference type="ARBA" id="ARBA00004613"/>
    </source>
</evidence>
<proteinExistence type="predicted"/>
<dbReference type="NCBIfam" id="TIGR01445">
    <property type="entry name" value="intein_Nterm"/>
    <property type="match status" value="1"/>
</dbReference>
<comment type="subcellular location">
    <subcellularLocation>
        <location evidence="1">Secreted</location>
    </subcellularLocation>
</comment>
<evidence type="ECO:0000259" key="3">
    <source>
        <dbReference type="SMART" id="SM00306"/>
    </source>
</evidence>
<dbReference type="GO" id="GO:0005576">
    <property type="term" value="C:extracellular region"/>
    <property type="evidence" value="ECO:0007669"/>
    <property type="project" value="UniProtKB-SubCell"/>
</dbReference>
<dbReference type="Pfam" id="PF07591">
    <property type="entry name" value="PT-HINT"/>
    <property type="match status" value="1"/>
</dbReference>
<dbReference type="GO" id="GO:0016539">
    <property type="term" value="P:intein-mediated protein splicing"/>
    <property type="evidence" value="ECO:0007669"/>
    <property type="project" value="InterPro"/>
</dbReference>
<reference evidence="4" key="1">
    <citation type="submission" date="2019-11" db="EMBL/GenBank/DDBJ databases">
        <authorList>
            <person name="Feng L."/>
        </authorList>
    </citation>
    <scope>NUCLEOTIDE SEQUENCE</scope>
    <source>
        <strain evidence="4">CParaputrificumLFYP93</strain>
    </source>
</reference>
<dbReference type="InterPro" id="IPR003587">
    <property type="entry name" value="Hint_dom_N"/>
</dbReference>
<name>A0A6N2YA42_9CLOT</name>
<dbReference type="InterPro" id="IPR036844">
    <property type="entry name" value="Hint_dom_sf"/>
</dbReference>
<dbReference type="InterPro" id="IPR027797">
    <property type="entry name" value="PT-TG_dom"/>
</dbReference>
<dbReference type="PROSITE" id="PS50817">
    <property type="entry name" value="INTEIN_N_TER"/>
    <property type="match status" value="1"/>
</dbReference>
<dbReference type="GO" id="GO:0016787">
    <property type="term" value="F:hydrolase activity"/>
    <property type="evidence" value="ECO:0007669"/>
    <property type="project" value="UniProtKB-KW"/>
</dbReference>
<dbReference type="RefSeq" id="WP_156558663.1">
    <property type="nucleotide sequence ID" value="NZ_CACRTV010000007.1"/>
</dbReference>
<gene>
    <name evidence="4" type="primary">yobL</name>
    <name evidence="4" type="ORF">CPLFYP93_00198</name>
</gene>
<dbReference type="Pfam" id="PF14449">
    <property type="entry name" value="PT-TG"/>
    <property type="match status" value="1"/>
</dbReference>
<organism evidence="4">
    <name type="scientific">Clostridium paraputrificum</name>
    <dbReference type="NCBI Taxonomy" id="29363"/>
    <lineage>
        <taxon>Bacteria</taxon>
        <taxon>Bacillati</taxon>
        <taxon>Bacillota</taxon>
        <taxon>Clostridia</taxon>
        <taxon>Eubacteriales</taxon>
        <taxon>Clostridiaceae</taxon>
        <taxon>Clostridium</taxon>
    </lineage>
</organism>
<evidence type="ECO:0000256" key="2">
    <source>
        <dbReference type="ARBA" id="ARBA00022525"/>
    </source>
</evidence>
<evidence type="ECO:0000313" key="4">
    <source>
        <dbReference type="EMBL" id="VYT63077.1"/>
    </source>
</evidence>
<protein>
    <submittedName>
        <fullName evidence="4">Ribonuclease YobL</fullName>
        <ecNumber evidence="4">3.1.-.-</ecNumber>
    </submittedName>
</protein>
<dbReference type="SUPFAM" id="SSF51294">
    <property type="entry name" value="Hedgehog/intein (Hint) domain"/>
    <property type="match status" value="1"/>
</dbReference>
<dbReference type="InterPro" id="IPR006141">
    <property type="entry name" value="Intein_N"/>
</dbReference>
<keyword evidence="2" id="KW-0964">Secreted</keyword>
<accession>A0A6N2YA42</accession>
<dbReference type="Gene3D" id="2.170.16.10">
    <property type="entry name" value="Hedgehog/Intein (Hint) domain"/>
    <property type="match status" value="1"/>
</dbReference>
<dbReference type="EC" id="3.1.-.-" evidence="4"/>
<dbReference type="Pfam" id="PF14411">
    <property type="entry name" value="LHH"/>
    <property type="match status" value="1"/>
</dbReference>
<dbReference type="SMART" id="SM00306">
    <property type="entry name" value="HintN"/>
    <property type="match status" value="1"/>
</dbReference>